<dbReference type="Pfam" id="PF14269">
    <property type="entry name" value="Arylsulfotran_2"/>
    <property type="match status" value="1"/>
</dbReference>
<dbReference type="VEuPathDB" id="FungiDB:BTJ68_01178"/>
<dbReference type="InterPro" id="IPR011047">
    <property type="entry name" value="Quinoprotein_ADH-like_sf"/>
</dbReference>
<evidence type="ECO:0000313" key="1">
    <source>
        <dbReference type="EMBL" id="RMY69959.1"/>
    </source>
</evidence>
<comment type="caution">
    <text evidence="1">The sequence shown here is derived from an EMBL/GenBank/DDBJ whole genome shotgun (WGS) entry which is preliminary data.</text>
</comment>
<dbReference type="Gene3D" id="2.130.10.10">
    <property type="entry name" value="YVTN repeat-like/Quinoprotein amine dehydrogenase"/>
    <property type="match status" value="1"/>
</dbReference>
<dbReference type="EMBL" id="QWIP01000187">
    <property type="protein sequence ID" value="RMY69959.1"/>
    <property type="molecule type" value="Genomic_DNA"/>
</dbReference>
<dbReference type="PANTHER" id="PTHR35340:SF5">
    <property type="entry name" value="ASST-DOMAIN-CONTAINING PROTEIN"/>
    <property type="match status" value="1"/>
</dbReference>
<dbReference type="InterPro" id="IPR015943">
    <property type="entry name" value="WD40/YVTN_repeat-like_dom_sf"/>
</dbReference>
<organism evidence="1 2">
    <name type="scientific">Hortaea werneckii</name>
    <name type="common">Black yeast</name>
    <name type="synonym">Cladosporium werneckii</name>
    <dbReference type="NCBI Taxonomy" id="91943"/>
    <lineage>
        <taxon>Eukaryota</taxon>
        <taxon>Fungi</taxon>
        <taxon>Dikarya</taxon>
        <taxon>Ascomycota</taxon>
        <taxon>Pezizomycotina</taxon>
        <taxon>Dothideomycetes</taxon>
        <taxon>Dothideomycetidae</taxon>
        <taxon>Mycosphaerellales</taxon>
        <taxon>Teratosphaeriaceae</taxon>
        <taxon>Hortaea</taxon>
    </lineage>
</organism>
<reference evidence="1 2" key="1">
    <citation type="journal article" date="2018" name="BMC Genomics">
        <title>Genomic evidence for intraspecific hybridization in a clonal and extremely halotolerant yeast.</title>
        <authorList>
            <person name="Gostincar C."/>
            <person name="Stajich J.E."/>
            <person name="Zupancic J."/>
            <person name="Zalar P."/>
            <person name="Gunde-Cimerman N."/>
        </authorList>
    </citation>
    <scope>NUCLEOTIDE SEQUENCE [LARGE SCALE GENOMIC DNA]</scope>
    <source>
        <strain evidence="1 2">EXF-2682</strain>
    </source>
</reference>
<name>A0A3M7DZV1_HORWE</name>
<dbReference type="Proteomes" id="UP000269276">
    <property type="component" value="Unassembled WGS sequence"/>
</dbReference>
<dbReference type="PANTHER" id="PTHR35340">
    <property type="entry name" value="PQQ ENZYME REPEAT PROTEIN-RELATED"/>
    <property type="match status" value="1"/>
</dbReference>
<accession>A0A3M7DZV1</accession>
<dbReference type="InterPro" id="IPR053143">
    <property type="entry name" value="Arylsulfate_ST"/>
</dbReference>
<dbReference type="OrthoDB" id="202289at2759"/>
<proteinExistence type="predicted"/>
<evidence type="ECO:0000313" key="2">
    <source>
        <dbReference type="Proteomes" id="UP000269276"/>
    </source>
</evidence>
<dbReference type="AlphaFoldDB" id="A0A3M7DZV1"/>
<gene>
    <name evidence="1" type="ORF">D0863_06103</name>
</gene>
<dbReference type="SUPFAM" id="SSF50998">
    <property type="entry name" value="Quinoprotein alcohol dehydrogenase-like"/>
    <property type="match status" value="1"/>
</dbReference>
<sequence>MTREPWNRMQSDDEALPKGFAKIYTFRSFDKLGHRRHFRILPNCNLAYNGVHPDALRLFPLWQSREAVSWFRLIPLGRRSRDGKIHWRTMRKTTLTMGLCFIRHDSRFRTLKQRQRNVGFREQRHETSKSILIASSTLPRGPPHFTRDNYPLINSVALLRDGNILASLRSVSAVIIINRDTGKVIWHLDSTVVAQQHHATEMEDGSILIFDNGVYRHHESFPYSRVIQVDRATRQIVWQYREKNPMTFFTPFMGGAQRLANGNTLITEAANSLIFEVTGEGEMAWEYVVISSTTYDGLDATELEGMFGYPANAILSSLQVHAGRSFLVVRSLGCGRGANDGSHGASEALESQGQVL</sequence>
<dbReference type="InterPro" id="IPR039535">
    <property type="entry name" value="ASST-like"/>
</dbReference>
<protein>
    <submittedName>
        <fullName evidence="1">Uncharacterized protein</fullName>
    </submittedName>
</protein>